<feature type="region of interest" description="Disordered" evidence="1">
    <location>
        <begin position="629"/>
        <end position="668"/>
    </location>
</feature>
<name>A0AAD5UV73_9APHY</name>
<feature type="region of interest" description="Disordered" evidence="1">
    <location>
        <begin position="77"/>
        <end position="99"/>
    </location>
</feature>
<dbReference type="InterPro" id="IPR018606">
    <property type="entry name" value="Arb1"/>
</dbReference>
<dbReference type="GO" id="GO:0031047">
    <property type="term" value="P:regulatory ncRNA-mediated gene silencing"/>
    <property type="evidence" value="ECO:0007669"/>
    <property type="project" value="InterPro"/>
</dbReference>
<keyword evidence="3" id="KW-1185">Reference proteome</keyword>
<comment type="caution">
    <text evidence="2">The sequence shown here is derived from an EMBL/GenBank/DDBJ whole genome shotgun (WGS) entry which is preliminary data.</text>
</comment>
<sequence length="758" mass="83934">MEAAVAAASTSSINEPTTNGSSQVAPVAKVATATTTEEERPWIQFPPFPSVPLGVTIIPFEDFKPSGMPLVTFDPEDGPEAEAGSEMAANSNNKGQGETKRKYVEVDGLGIPTVQLGVTHALTGQEKARSKKKKRRRGPGGSAIIEEGGVVRRMMWFEEWEENEGRRVYAVNPYSSREERIHTASQEFKSGRTWPDLSAGVSNLWDAWRLYIGLISNVQPVLSKKTIARMQAELDDPGEDYNYDYDDDDEMHDLKEPPIQEIATERPKSPDEQAPKRKRDDPESKMDDFFDDPELCVKIFFSAHYRDKGLLWDKVRCRDGPYIVGFFLEFLVRNRVFPELEKPLKKAIATVELAKRELPLTFVAGEALPDKAGRGFESLFGAFTSAMYFMDEDYDAEDDTADGGGIKLDEEDVKMPDSMPPEERVPVIDLSKTDLKDFLASSASGSNIQVIDPDDPAFGLADEVKKDAVTDNVDLDDVKVNPSSSGWGDIPTPVDVNGSWDEPPSTWVGTDGGWDEPPASTVEPSTTGTGWDAPIDEWKVNDSGWYVEQQTSLMDFMGPTILPSTHTTGIVERSTRQIIQIVPAPDLSKEPPKKKNRFKGMKPEEIVEEEFERRFGYIVVAPWKKVGNHSKSDIDRPRVLPDSRGPSVEVDGTIHGADDTTNSTGPVHNVGKDHIKVLLAPESIEKMTLGFGLVGTWVQIARKVPSSNDEPVGEGKTKRRGKGRKKGGHGVNGEPTQWWYLEQLSCAISSFHTDKQCD</sequence>
<organism evidence="2 3">
    <name type="scientific">Meripilus lineatus</name>
    <dbReference type="NCBI Taxonomy" id="2056292"/>
    <lineage>
        <taxon>Eukaryota</taxon>
        <taxon>Fungi</taxon>
        <taxon>Dikarya</taxon>
        <taxon>Basidiomycota</taxon>
        <taxon>Agaricomycotina</taxon>
        <taxon>Agaricomycetes</taxon>
        <taxon>Polyporales</taxon>
        <taxon>Meripilaceae</taxon>
        <taxon>Meripilus</taxon>
    </lineage>
</organism>
<feature type="region of interest" description="Disordered" evidence="1">
    <location>
        <begin position="123"/>
        <end position="144"/>
    </location>
</feature>
<dbReference type="EMBL" id="JANAWD010000508">
    <property type="protein sequence ID" value="KAJ3478466.1"/>
    <property type="molecule type" value="Genomic_DNA"/>
</dbReference>
<feature type="region of interest" description="Disordered" evidence="1">
    <location>
        <begin position="705"/>
        <end position="734"/>
    </location>
</feature>
<feature type="compositionally biased region" description="Basic and acidic residues" evidence="1">
    <location>
        <begin position="630"/>
        <end position="641"/>
    </location>
</feature>
<feature type="compositionally biased region" description="Low complexity" evidence="1">
    <location>
        <begin position="24"/>
        <end position="33"/>
    </location>
</feature>
<feature type="compositionally biased region" description="Polar residues" evidence="1">
    <location>
        <begin position="8"/>
        <end position="23"/>
    </location>
</feature>
<feature type="compositionally biased region" description="Basic residues" evidence="1">
    <location>
        <begin position="129"/>
        <end position="138"/>
    </location>
</feature>
<reference evidence="2" key="1">
    <citation type="submission" date="2022-07" db="EMBL/GenBank/DDBJ databases">
        <title>Genome Sequence of Physisporinus lineatus.</title>
        <authorList>
            <person name="Buettner E."/>
        </authorList>
    </citation>
    <scope>NUCLEOTIDE SEQUENCE</scope>
    <source>
        <strain evidence="2">VT162</strain>
    </source>
</reference>
<dbReference type="Proteomes" id="UP001212997">
    <property type="component" value="Unassembled WGS sequence"/>
</dbReference>
<dbReference type="AlphaFoldDB" id="A0AAD5UV73"/>
<proteinExistence type="predicted"/>
<evidence type="ECO:0000256" key="1">
    <source>
        <dbReference type="SAM" id="MobiDB-lite"/>
    </source>
</evidence>
<feature type="region of interest" description="Disordered" evidence="1">
    <location>
        <begin position="257"/>
        <end position="286"/>
    </location>
</feature>
<dbReference type="Pfam" id="PF09692">
    <property type="entry name" value="Arb1"/>
    <property type="match status" value="1"/>
</dbReference>
<accession>A0AAD5UV73</accession>
<protein>
    <submittedName>
        <fullName evidence="2">Uncharacterized protein</fullName>
    </submittedName>
</protein>
<feature type="region of interest" description="Disordered" evidence="1">
    <location>
        <begin position="509"/>
        <end position="534"/>
    </location>
</feature>
<feature type="compositionally biased region" description="Basic residues" evidence="1">
    <location>
        <begin position="717"/>
        <end position="728"/>
    </location>
</feature>
<evidence type="ECO:0000313" key="3">
    <source>
        <dbReference type="Proteomes" id="UP001212997"/>
    </source>
</evidence>
<dbReference type="GO" id="GO:0033167">
    <property type="term" value="C:ARC complex"/>
    <property type="evidence" value="ECO:0007669"/>
    <property type="project" value="InterPro"/>
</dbReference>
<feature type="region of interest" description="Disordered" evidence="1">
    <location>
        <begin position="1"/>
        <end position="33"/>
    </location>
</feature>
<gene>
    <name evidence="2" type="ORF">NLI96_g9729</name>
</gene>
<evidence type="ECO:0000313" key="2">
    <source>
        <dbReference type="EMBL" id="KAJ3478466.1"/>
    </source>
</evidence>